<gene>
    <name evidence="8" type="ORF">GBAR_LOCUS30765</name>
</gene>
<dbReference type="InterPro" id="IPR006656">
    <property type="entry name" value="Mopterin_OxRdtase"/>
</dbReference>
<protein>
    <submittedName>
        <fullName evidence="8">Formate dehydrogenase, nitrate-inducible, major subunit</fullName>
    </submittedName>
</protein>
<comment type="caution">
    <text evidence="8">The sequence shown here is derived from an EMBL/GenBank/DDBJ whole genome shotgun (WGS) entry which is preliminary data.</text>
</comment>
<reference evidence="8" key="1">
    <citation type="submission" date="2023-03" db="EMBL/GenBank/DDBJ databases">
        <authorList>
            <person name="Steffen K."/>
            <person name="Cardenas P."/>
        </authorList>
    </citation>
    <scope>NUCLEOTIDE SEQUENCE</scope>
</reference>
<dbReference type="Gene3D" id="3.40.50.740">
    <property type="match status" value="1"/>
</dbReference>
<evidence type="ECO:0000256" key="5">
    <source>
        <dbReference type="ARBA" id="ARBA00023002"/>
    </source>
</evidence>
<evidence type="ECO:0000256" key="2">
    <source>
        <dbReference type="ARBA" id="ARBA00004196"/>
    </source>
</evidence>
<dbReference type="GO" id="GO:0009055">
    <property type="term" value="F:electron transfer activity"/>
    <property type="evidence" value="ECO:0007669"/>
    <property type="project" value="TreeGrafter"/>
</dbReference>
<accession>A0AA35TYV1</accession>
<dbReference type="Proteomes" id="UP001174909">
    <property type="component" value="Unassembled WGS sequence"/>
</dbReference>
<feature type="region of interest" description="Disordered" evidence="6">
    <location>
        <begin position="523"/>
        <end position="566"/>
    </location>
</feature>
<keyword evidence="4" id="KW-0408">Iron</keyword>
<evidence type="ECO:0000313" key="8">
    <source>
        <dbReference type="EMBL" id="CAI8056463.1"/>
    </source>
</evidence>
<dbReference type="SUPFAM" id="SSF53706">
    <property type="entry name" value="Formate dehydrogenase/DMSO reductase, domains 1-3"/>
    <property type="match status" value="1"/>
</dbReference>
<evidence type="ECO:0000256" key="6">
    <source>
        <dbReference type="SAM" id="MobiDB-lite"/>
    </source>
</evidence>
<dbReference type="Gene3D" id="3.40.228.10">
    <property type="entry name" value="Dimethylsulfoxide Reductase, domain 2"/>
    <property type="match status" value="3"/>
</dbReference>
<comment type="cofactor">
    <cofactor evidence="1">
        <name>[4Fe-4S] cluster</name>
        <dbReference type="ChEBI" id="CHEBI:49883"/>
    </cofactor>
</comment>
<organism evidence="8 9">
    <name type="scientific">Geodia barretti</name>
    <name type="common">Barrett's horny sponge</name>
    <dbReference type="NCBI Taxonomy" id="519541"/>
    <lineage>
        <taxon>Eukaryota</taxon>
        <taxon>Metazoa</taxon>
        <taxon>Porifera</taxon>
        <taxon>Demospongiae</taxon>
        <taxon>Heteroscleromorpha</taxon>
        <taxon>Tetractinellida</taxon>
        <taxon>Astrophorina</taxon>
        <taxon>Geodiidae</taxon>
        <taxon>Geodia</taxon>
    </lineage>
</organism>
<dbReference type="GO" id="GO:0051539">
    <property type="term" value="F:4 iron, 4 sulfur cluster binding"/>
    <property type="evidence" value="ECO:0007669"/>
    <property type="project" value="UniProtKB-KW"/>
</dbReference>
<evidence type="ECO:0000259" key="7">
    <source>
        <dbReference type="Pfam" id="PF00384"/>
    </source>
</evidence>
<dbReference type="Pfam" id="PF00384">
    <property type="entry name" value="Molybdopterin"/>
    <property type="match status" value="1"/>
</dbReference>
<keyword evidence="4" id="KW-0479">Metal-binding</keyword>
<keyword evidence="4" id="KW-0004">4Fe-4S</keyword>
<dbReference type="GO" id="GO:0030151">
    <property type="term" value="F:molybdenum ion binding"/>
    <property type="evidence" value="ECO:0007669"/>
    <property type="project" value="TreeGrafter"/>
</dbReference>
<keyword evidence="4" id="KW-0411">Iron-sulfur</keyword>
<dbReference type="PANTHER" id="PTHR43598:SF1">
    <property type="entry name" value="FORMATE DEHYDROGENASE-O MAJOR SUBUNIT"/>
    <property type="match status" value="1"/>
</dbReference>
<comment type="similarity">
    <text evidence="3">Belongs to the prokaryotic molybdopterin-containing oxidoreductase family.</text>
</comment>
<evidence type="ECO:0000313" key="9">
    <source>
        <dbReference type="Proteomes" id="UP001174909"/>
    </source>
</evidence>
<dbReference type="PANTHER" id="PTHR43598">
    <property type="entry name" value="TUNGSTEN-CONTAINING FORMYLMETHANOFURAN DEHYDROGENASE 2 SUBUNIT B"/>
    <property type="match status" value="1"/>
</dbReference>
<evidence type="ECO:0000256" key="1">
    <source>
        <dbReference type="ARBA" id="ARBA00001966"/>
    </source>
</evidence>
<feature type="compositionally biased region" description="Basic and acidic residues" evidence="6">
    <location>
        <begin position="538"/>
        <end position="558"/>
    </location>
</feature>
<name>A0AA35TYV1_GEOBA</name>
<dbReference type="GO" id="GO:0009061">
    <property type="term" value="P:anaerobic respiration"/>
    <property type="evidence" value="ECO:0007669"/>
    <property type="project" value="TreeGrafter"/>
</dbReference>
<dbReference type="EMBL" id="CASHTH010004356">
    <property type="protein sequence ID" value="CAI8056463.1"/>
    <property type="molecule type" value="Genomic_DNA"/>
</dbReference>
<keyword evidence="9" id="KW-1185">Reference proteome</keyword>
<comment type="subcellular location">
    <subcellularLocation>
        <location evidence="2">Cell envelope</location>
    </subcellularLocation>
</comment>
<evidence type="ECO:0000256" key="4">
    <source>
        <dbReference type="ARBA" id="ARBA00022485"/>
    </source>
</evidence>
<feature type="domain" description="Molybdopterin oxidoreductase" evidence="7">
    <location>
        <begin position="364"/>
        <end position="408"/>
    </location>
</feature>
<proteinExistence type="inferred from homology"/>
<evidence type="ECO:0000256" key="3">
    <source>
        <dbReference type="ARBA" id="ARBA00010312"/>
    </source>
</evidence>
<sequence length="566" mass="63037">MTNHWKDIKNTDVVLVMGANPAENHPCGFKSGPGSDIAVLGGLIRYALENDLYHADYVRAHTNATFVVGEDYGFADGLFAGFNEAASNYDKTAWDYERSPDGYVRRDPALAHPRSVFRLLKQHYDRYTPDVVADIAGCTEEEFLQMAEIICSTGRADRVGTIMYAVGWTMHTVGSQIIRTAAILQLLLGNIGRPGGGINALRGHANVQGATDHAIVAGILPGYLKVPTPPQTSLAAHLGDSTPRPLVADTVNYWGNYPKFYVSQMKAWFGDHATRDNDFAYDHLAKQDGDATWLTIWDQARQGTLEGFVALGFNPLLAGPDVPRLLDSMSKLKWKVVIDPFMLDSAEFWKAPGMDPAAIDTEVLYLPSSHWIERDGSFTNSGRWAQWKEKAIDPPLGVRPDTWILSELFWRVKELYQAEGGAWNDAIQHLTWEYLNPREPKLVELAKEINGYDRRSGRLLSSFGELADDGSTTSGNWIYTGSFTEAGNQMQRRGTADPTGLGMHHDWAFSWPANRRVLYNRASADAEGRPWDPARAGHRLERARVDRRRPGLRPDARRPTRPGPSS</sequence>
<dbReference type="AlphaFoldDB" id="A0AA35TYV1"/>
<dbReference type="GO" id="GO:0016491">
    <property type="term" value="F:oxidoreductase activity"/>
    <property type="evidence" value="ECO:0007669"/>
    <property type="project" value="UniProtKB-KW"/>
</dbReference>
<keyword evidence="5" id="KW-0560">Oxidoreductase</keyword>